<dbReference type="PANTHER" id="PTHR40036">
    <property type="entry name" value="MACROCIN O-METHYLTRANSFERASE"/>
    <property type="match status" value="1"/>
</dbReference>
<sequence length="1454" mass="157636">MAAVQQGYCAPTAGPGDCEHGEFGSWPVRLSGIESIADCALRCLSCPRCQYVSYSAPLDDCSWYHSCDLRRLHTAVQGGWSFRSVRVRVDSDNSSAYWEARRTGRKGRGCPEASEAPQRAEEWSDALVKLEGTVLRRPARTIPTRLPRAAAPLLLLGLLSGAEERREHARCTWLRIDAAGALRHMFVVGRGAKDAGRADVLVVPVDEGKHMTGQGRGEVVAARTLSGYLKMVHFARYAAAQAEPLVGMGDDDVFIQPRMLGAYAHVLHEWLPRAEALYVGAFEYFSWRTRSMVATGWGRNLGEALFEAQVGWRNCSPTGAGWAQTPHVHCRAVEATGGGGVDACVGPIAFAKGPLELVSAAALRWVVASDAFQRDAATSAALAAGAELPRADDPSSGDLYHDVQLGVWLSRHPSLRLVALRRDDAWADDWRHVRRLDGLLLAHRVPFHMTAWLAHHTARLWARGAHLSVHSHCAGAPCLAAHCAQAQGQTACALHLSVRRADGEAVGAACNGCQCWARDAASGGKEWTRGSCRFRKDVHPSLPAQCWQPENDSPPLGEEGMPSPPLAPPSGAYTSAFESAAAQCEGEAAVPAAYGVELPDAIAACLDERRANATTSSAGVRRAGFCAETRDGEQGDCYGGSAGMWRVGRELASLDDCIAACECCPRCRFVSFSPSAAHRDCSWYSACEQLRPPPADGLDYVTVEVTRPAAVAEKAAAEWKARATCDGRRARLHQRLRLPRSSDCAGVREACAVGGQLVLHGAAARRTAYRLRRRLHDAAASVAAPSVPDAHARLAQRGSIVASDGTPSRYCPLDATLVGHGLLPPEDVRCVDGAGHDRWRRARATDAPSAARLPQLGLIWWPSRTARPASHAHPRRLLEVFGQAVAIFELLQQTDLLPAALTLLPASEAHAEWLSPFAASGLRPLEKLERSSTTLCFQRVLLCKLSPLNAEGPRALAQAPRRGKHSFRWPWRAAQFLAARVLQTDPALALRAGTRVWHVCPSTTRLTHAEQGLRVTLGRRRLANALPLAAGCTSFSSTHFPSVRCVAHAFGASGRLVDDVERMRRTDVHVAVHGDELVYGFFMHAGAAVVELRPYLFGGMETWSTAYADAFATDGEIKHFVLQLDEASTIGASTRRAEGANLTAYDTYDLPVACPRAALARVLRRVAAASAHPHSPAARGAPMATSPAEADADAEHPEVPSRRVTRPAGWTALAADPSFGQRGLQSLKARGELPTIVSDERVAWTMTLVDLVLRREIEGDLVEAGTFTGGTSIAMMLALGERAPTKIMWAADSFQGLPRRVQQDGSCDRRHSGVNTCSEQGQGTFMSTRSTFEENLWRFGVNRTRLRVVEGWFSATLPTEGIRRRGLSLIRADGDLYVSTRDALRALYPYLHPGGVIYIDDYGSFGGCGKAVDEFREERNITAALHEIWEVVGNKRVFEAVWWTKGDNESFSTR</sequence>
<dbReference type="Pfam" id="PF05711">
    <property type="entry name" value="TylF"/>
    <property type="match status" value="1"/>
</dbReference>
<protein>
    <recommendedName>
        <fullName evidence="4">Macrocin O-methyltransferase</fullName>
    </recommendedName>
</protein>
<comment type="caution">
    <text evidence="2">The sequence shown here is derived from an EMBL/GenBank/DDBJ whole genome shotgun (WGS) entry which is preliminary data.</text>
</comment>
<evidence type="ECO:0000256" key="1">
    <source>
        <dbReference type="SAM" id="MobiDB-lite"/>
    </source>
</evidence>
<dbReference type="EMBL" id="JBGBPQ010000002">
    <property type="protein sequence ID" value="KAL1528486.1"/>
    <property type="molecule type" value="Genomic_DNA"/>
</dbReference>
<dbReference type="Proteomes" id="UP001515480">
    <property type="component" value="Unassembled WGS sequence"/>
</dbReference>
<dbReference type="Gene3D" id="3.40.50.150">
    <property type="entry name" value="Vaccinia Virus protein VP39"/>
    <property type="match status" value="1"/>
</dbReference>
<dbReference type="InterPro" id="IPR008884">
    <property type="entry name" value="TylF_MeTrfase"/>
</dbReference>
<name>A0AB34K2N1_PRYPA</name>
<reference evidence="2 3" key="1">
    <citation type="journal article" date="2024" name="Science">
        <title>Giant polyketide synthase enzymes in the biosynthesis of giant marine polyether toxins.</title>
        <authorList>
            <person name="Fallon T.R."/>
            <person name="Shende V.V."/>
            <person name="Wierzbicki I.H."/>
            <person name="Pendleton A.L."/>
            <person name="Watervoot N.F."/>
            <person name="Auber R.P."/>
            <person name="Gonzalez D.J."/>
            <person name="Wisecaver J.H."/>
            <person name="Moore B.S."/>
        </authorList>
    </citation>
    <scope>NUCLEOTIDE SEQUENCE [LARGE SCALE GENOMIC DNA]</scope>
    <source>
        <strain evidence="2 3">12B1</strain>
    </source>
</reference>
<gene>
    <name evidence="2" type="ORF">AB1Y20_009829</name>
</gene>
<dbReference type="InterPro" id="IPR029063">
    <property type="entry name" value="SAM-dependent_MTases_sf"/>
</dbReference>
<organism evidence="2 3">
    <name type="scientific">Prymnesium parvum</name>
    <name type="common">Toxic golden alga</name>
    <dbReference type="NCBI Taxonomy" id="97485"/>
    <lineage>
        <taxon>Eukaryota</taxon>
        <taxon>Haptista</taxon>
        <taxon>Haptophyta</taxon>
        <taxon>Prymnesiophyceae</taxon>
        <taxon>Prymnesiales</taxon>
        <taxon>Prymnesiaceae</taxon>
        <taxon>Prymnesium</taxon>
    </lineage>
</organism>
<evidence type="ECO:0000313" key="3">
    <source>
        <dbReference type="Proteomes" id="UP001515480"/>
    </source>
</evidence>
<evidence type="ECO:0000313" key="2">
    <source>
        <dbReference type="EMBL" id="KAL1528486.1"/>
    </source>
</evidence>
<accession>A0AB34K2N1</accession>
<keyword evidence="3" id="KW-1185">Reference proteome</keyword>
<evidence type="ECO:0008006" key="4">
    <source>
        <dbReference type="Google" id="ProtNLM"/>
    </source>
</evidence>
<dbReference type="PANTHER" id="PTHR40036:SF1">
    <property type="entry name" value="MACROCIN O-METHYLTRANSFERASE"/>
    <property type="match status" value="1"/>
</dbReference>
<feature type="region of interest" description="Disordered" evidence="1">
    <location>
        <begin position="1173"/>
        <end position="1205"/>
    </location>
</feature>
<proteinExistence type="predicted"/>
<dbReference type="SUPFAM" id="SSF53335">
    <property type="entry name" value="S-adenosyl-L-methionine-dependent methyltransferases"/>
    <property type="match status" value="1"/>
</dbReference>
<feature type="region of interest" description="Disordered" evidence="1">
    <location>
        <begin position="543"/>
        <end position="572"/>
    </location>
</feature>